<evidence type="ECO:0000256" key="3">
    <source>
        <dbReference type="ARBA" id="ARBA00022603"/>
    </source>
</evidence>
<evidence type="ECO:0000256" key="1">
    <source>
        <dbReference type="ARBA" id="ARBA00004969"/>
    </source>
</evidence>
<evidence type="ECO:0000259" key="10">
    <source>
        <dbReference type="Pfam" id="PF13649"/>
    </source>
</evidence>
<keyword evidence="3 12" id="KW-0489">Methyltransferase</keyword>
<dbReference type="SUPFAM" id="SSF53335">
    <property type="entry name" value="S-adenosyl-L-methionine-dependent methyltransferases"/>
    <property type="match status" value="2"/>
</dbReference>
<feature type="region of interest" description="Disordered" evidence="9">
    <location>
        <begin position="1"/>
        <end position="24"/>
    </location>
</feature>
<proteinExistence type="evidence at transcript level"/>
<evidence type="ECO:0000256" key="9">
    <source>
        <dbReference type="SAM" id="MobiDB-lite"/>
    </source>
</evidence>
<evidence type="ECO:0000313" key="12">
    <source>
        <dbReference type="EMBL" id="BAU37045.1"/>
    </source>
</evidence>
<comment type="pathway">
    <text evidence="2">Lipid metabolism.</text>
</comment>
<evidence type="ECO:0000256" key="5">
    <source>
        <dbReference type="ARBA" id="ARBA00035674"/>
    </source>
</evidence>
<evidence type="ECO:0000256" key="4">
    <source>
        <dbReference type="ARBA" id="ARBA00022679"/>
    </source>
</evidence>
<dbReference type="GO" id="GO:0000234">
    <property type="term" value="F:phosphoethanolamine N-methyltransferase activity"/>
    <property type="evidence" value="ECO:0007669"/>
    <property type="project" value="UniProtKB-EC"/>
</dbReference>
<accession>A0A125SQH6</accession>
<evidence type="ECO:0000256" key="2">
    <source>
        <dbReference type="ARBA" id="ARBA00005189"/>
    </source>
</evidence>
<comment type="catalytic activity">
    <reaction evidence="7">
        <text>phosphoethanolamine + S-adenosyl-L-methionine = N-methylethanolamine phosphate + S-adenosyl-L-homocysteine + H(+)</text>
        <dbReference type="Rhea" id="RHEA:20365"/>
        <dbReference type="ChEBI" id="CHEBI:15378"/>
        <dbReference type="ChEBI" id="CHEBI:57781"/>
        <dbReference type="ChEBI" id="CHEBI:57856"/>
        <dbReference type="ChEBI" id="CHEBI:58190"/>
        <dbReference type="ChEBI" id="CHEBI:59789"/>
        <dbReference type="EC" id="2.1.1.103"/>
    </reaction>
    <physiologicalReaction direction="left-to-right" evidence="7">
        <dbReference type="Rhea" id="RHEA:20366"/>
    </physiologicalReaction>
</comment>
<dbReference type="GO" id="GO:0032259">
    <property type="term" value="P:methylation"/>
    <property type="evidence" value="ECO:0007669"/>
    <property type="project" value="UniProtKB-KW"/>
</dbReference>
<evidence type="ECO:0000259" key="11">
    <source>
        <dbReference type="Pfam" id="PF13847"/>
    </source>
</evidence>
<dbReference type="Pfam" id="PF13847">
    <property type="entry name" value="Methyltransf_31"/>
    <property type="match status" value="1"/>
</dbReference>
<dbReference type="EMBL" id="LC068984">
    <property type="protein sequence ID" value="BAU37045.1"/>
    <property type="molecule type" value="mRNA"/>
</dbReference>
<sequence>MTHTSGGLESNGAQTDQEREVQKQYWKEHSSQPTVEAMMLDSKAAEIDQLERPEVLSLLGDVSGKDIVELGAGIGRFTGELADRGAKSIHAVDFMEASIEENRRINGKNHPSISFQAADVTELELPEQSYDIVFSNWLLMYLSDAEVEALAAKMLRWLRPGGCVFFRESCFKQSGDKARKYNPTHYRNPREYFRIFDSVARQLGPQHQHLELQFCKCVDTYVQVKRNQNQICWKWTKAVDDAPRGDQLRHFLDSQQYASDNIARYEAVFGHGFTSPGGAESAAELSAMLGLKGGERVLDVGCGVGGSTYAISEAYGCHCHGLDLSVNAVLAALERATGRPGADVTFEVADCMVREYEAGSFDVVYSRDVLLHVADKAALVRKFYNWLKPGGRILITDYCAPDAAADANPNGNGADTNSSANGSAGADVVSSSGASIGDAKGASNGASNGHANGHSNGHAAGNGCASAHHDQDDQHGLQAYLSSRRYSLASLAQYSKLMLAAGFADVVVEDRTQQFIKWLTIELERLQHGKEAFVSQWGQAQFDDFEANWQAKIRRAQSGVQRWGLVTARKPE</sequence>
<name>A0A125SQH6_9CHLO</name>
<dbReference type="AlphaFoldDB" id="A0A125SQH6"/>
<dbReference type="InterPro" id="IPR029063">
    <property type="entry name" value="SAM-dependent_MTases_sf"/>
</dbReference>
<evidence type="ECO:0000256" key="8">
    <source>
        <dbReference type="ARBA" id="ARBA00047841"/>
    </source>
</evidence>
<dbReference type="Gene3D" id="3.40.50.150">
    <property type="entry name" value="Vaccinia Virus protein VP39"/>
    <property type="match status" value="2"/>
</dbReference>
<protein>
    <recommendedName>
        <fullName evidence="5">phosphoethanolamine N-methyltransferase</fullName>
        <ecNumber evidence="5">2.1.1.103</ecNumber>
    </recommendedName>
</protein>
<dbReference type="InterPro" id="IPR041698">
    <property type="entry name" value="Methyltransf_25"/>
</dbReference>
<feature type="region of interest" description="Disordered" evidence="9">
    <location>
        <begin position="439"/>
        <end position="470"/>
    </location>
</feature>
<organism evidence="12">
    <name type="scientific">Chlamydomonas asymmetrica</name>
    <dbReference type="NCBI Taxonomy" id="51683"/>
    <lineage>
        <taxon>Eukaryota</taxon>
        <taxon>Viridiplantae</taxon>
        <taxon>Chlorophyta</taxon>
        <taxon>core chlorophytes</taxon>
        <taxon>Chlorophyceae</taxon>
        <taxon>CS clade</taxon>
        <taxon>Chlamydomonadales</taxon>
        <taxon>Chlamydomonadaceae</taxon>
        <taxon>Chlamydomonas</taxon>
    </lineage>
</organism>
<dbReference type="BRENDA" id="2.1.1.103">
    <property type="organism ID" value="17168"/>
</dbReference>
<feature type="domain" description="Methyltransferase" evidence="10">
    <location>
        <begin position="67"/>
        <end position="162"/>
    </location>
</feature>
<feature type="compositionally biased region" description="Low complexity" evidence="9">
    <location>
        <begin position="439"/>
        <end position="466"/>
    </location>
</feature>
<feature type="domain" description="Methyltransferase" evidence="11">
    <location>
        <begin position="292"/>
        <end position="404"/>
    </location>
</feature>
<comment type="catalytic activity">
    <reaction evidence="8">
        <text>N-methylethanolamine phosphate + S-adenosyl-L-methionine = N,N-dimethylethanolamine phosphate + S-adenosyl-L-homocysteine + H(+)</text>
        <dbReference type="Rhea" id="RHEA:25321"/>
        <dbReference type="ChEBI" id="CHEBI:15378"/>
        <dbReference type="ChEBI" id="CHEBI:57781"/>
        <dbReference type="ChEBI" id="CHEBI:57856"/>
        <dbReference type="ChEBI" id="CHEBI:58641"/>
        <dbReference type="ChEBI" id="CHEBI:59789"/>
        <dbReference type="EC" id="2.1.1.103"/>
    </reaction>
    <physiologicalReaction direction="left-to-right" evidence="8">
        <dbReference type="Rhea" id="RHEA:25322"/>
    </physiologicalReaction>
</comment>
<dbReference type="CDD" id="cd02440">
    <property type="entry name" value="AdoMet_MTases"/>
    <property type="match status" value="2"/>
</dbReference>
<dbReference type="PANTHER" id="PTHR44307:SF2">
    <property type="entry name" value="PHOSPHOETHANOLAMINE METHYLTRANSFERASE ISOFORM X1"/>
    <property type="match status" value="1"/>
</dbReference>
<comment type="catalytic activity">
    <reaction evidence="6">
        <text>N,N-dimethylethanolamine phosphate + S-adenosyl-L-methionine = phosphocholine + S-adenosyl-L-homocysteine + H(+)</text>
        <dbReference type="Rhea" id="RHEA:25325"/>
        <dbReference type="ChEBI" id="CHEBI:15378"/>
        <dbReference type="ChEBI" id="CHEBI:57856"/>
        <dbReference type="ChEBI" id="CHEBI:58641"/>
        <dbReference type="ChEBI" id="CHEBI:59789"/>
        <dbReference type="ChEBI" id="CHEBI:295975"/>
        <dbReference type="EC" id="2.1.1.103"/>
    </reaction>
    <physiologicalReaction direction="left-to-right" evidence="6">
        <dbReference type="Rhea" id="RHEA:25326"/>
    </physiologicalReaction>
</comment>
<keyword evidence="4 12" id="KW-0808">Transferase</keyword>
<gene>
    <name evidence="12" type="primary">PEAMT</name>
</gene>
<dbReference type="EC" id="2.1.1.103" evidence="5"/>
<dbReference type="InterPro" id="IPR025714">
    <property type="entry name" value="Methyltranfer_dom"/>
</dbReference>
<reference evidence="12" key="1">
    <citation type="submission" date="2015-07" db="EMBL/GenBank/DDBJ databases">
        <title>Phosphatidylcholine synthesis in Chlamydomonas.</title>
        <authorList>
            <person name="Hirashima T."/>
            <person name="Sato N."/>
        </authorList>
    </citation>
    <scope>NUCLEOTIDE SEQUENCE</scope>
    <source>
        <strain evidence="12">NIES-2207</strain>
    </source>
</reference>
<feature type="compositionally biased region" description="Polar residues" evidence="9">
    <location>
        <begin position="1"/>
        <end position="15"/>
    </location>
</feature>
<dbReference type="PANTHER" id="PTHR44307">
    <property type="entry name" value="PHOSPHOETHANOLAMINE METHYLTRANSFERASE"/>
    <property type="match status" value="1"/>
</dbReference>
<evidence type="ECO:0000256" key="6">
    <source>
        <dbReference type="ARBA" id="ARBA00047619"/>
    </source>
</evidence>
<comment type="pathway">
    <text evidence="1">Phospholipid metabolism; phosphatidylcholine biosynthesis.</text>
</comment>
<evidence type="ECO:0000256" key="7">
    <source>
        <dbReference type="ARBA" id="ARBA00047622"/>
    </source>
</evidence>
<dbReference type="Pfam" id="PF13649">
    <property type="entry name" value="Methyltransf_25"/>
    <property type="match status" value="1"/>
</dbReference>